<dbReference type="AlphaFoldDB" id="A1ZHU9"/>
<feature type="binding site" evidence="12">
    <location>
        <position position="569"/>
    </location>
    <ligand>
        <name>Zn(2+)</name>
        <dbReference type="ChEBI" id="CHEBI:29105"/>
        <label>2</label>
    </ligand>
</feature>
<evidence type="ECO:0000256" key="5">
    <source>
        <dbReference type="ARBA" id="ARBA00022801"/>
    </source>
</evidence>
<dbReference type="GO" id="GO:0043138">
    <property type="term" value="F:3'-5' DNA helicase activity"/>
    <property type="evidence" value="ECO:0007669"/>
    <property type="project" value="UniProtKB-EC"/>
</dbReference>
<dbReference type="CDD" id="cd17929">
    <property type="entry name" value="DEXHc_priA"/>
    <property type="match status" value="1"/>
</dbReference>
<dbReference type="EMBL" id="AAWS01000008">
    <property type="protein sequence ID" value="EAY30106.1"/>
    <property type="molecule type" value="Genomic_DNA"/>
</dbReference>
<evidence type="ECO:0000256" key="2">
    <source>
        <dbReference type="ARBA" id="ARBA00022705"/>
    </source>
</evidence>
<dbReference type="FunFam" id="3.40.50.300:FF:000489">
    <property type="entry name" value="Primosome assembly protein PriA"/>
    <property type="match status" value="1"/>
</dbReference>
<dbReference type="OrthoDB" id="9759544at2"/>
<dbReference type="Gene3D" id="3.40.1440.60">
    <property type="entry name" value="PriA, 3(prime) DNA-binding domain"/>
    <property type="match status" value="1"/>
</dbReference>
<evidence type="ECO:0000256" key="12">
    <source>
        <dbReference type="HAMAP-Rule" id="MF_00983"/>
    </source>
</evidence>
<dbReference type="SMART" id="SM00490">
    <property type="entry name" value="HELICc"/>
    <property type="match status" value="1"/>
</dbReference>
<dbReference type="eggNOG" id="COG1198">
    <property type="taxonomic scope" value="Bacteria"/>
</dbReference>
<dbReference type="GO" id="GO:0003677">
    <property type="term" value="F:DNA binding"/>
    <property type="evidence" value="ECO:0007669"/>
    <property type="project" value="UniProtKB-UniRule"/>
</dbReference>
<dbReference type="InterPro" id="IPR001650">
    <property type="entry name" value="Helicase_C-like"/>
</dbReference>
<protein>
    <recommendedName>
        <fullName evidence="12">Replication restart protein PriA</fullName>
    </recommendedName>
    <alternativeName>
        <fullName evidence="12">ATP-dependent DNA helicase PriA</fullName>
        <ecNumber evidence="12">5.6.2.4</ecNumber>
    </alternativeName>
    <alternativeName>
        <fullName evidence="12">DNA 3'-5' helicase PriA</fullName>
    </alternativeName>
</protein>
<dbReference type="CDD" id="cd18804">
    <property type="entry name" value="SF2_C_priA"/>
    <property type="match status" value="1"/>
</dbReference>
<keyword evidence="9 12" id="KW-0238">DNA-binding</keyword>
<comment type="catalytic activity">
    <reaction evidence="12">
        <text>Couples ATP hydrolysis with the unwinding of duplex DNA by translocating in the 3'-5' direction.</text>
        <dbReference type="EC" id="5.6.2.4"/>
    </reaction>
</comment>
<keyword evidence="4 12" id="KW-0547">Nucleotide-binding</keyword>
<dbReference type="HAMAP" id="MF_00983">
    <property type="entry name" value="PriA"/>
    <property type="match status" value="1"/>
</dbReference>
<dbReference type="GO" id="GO:0006270">
    <property type="term" value="P:DNA replication initiation"/>
    <property type="evidence" value="ECO:0007669"/>
    <property type="project" value="TreeGrafter"/>
</dbReference>
<comment type="function">
    <text evidence="12">Initiates the restart of stalled replication forks, which reloads the replicative helicase on sites other than the origin of replication. Recognizes and binds to abandoned replication forks and remodels them to uncover a helicase loading site. Promotes assembly of the primosome at these replication forks.</text>
</comment>
<keyword evidence="7 12" id="KW-0862">Zinc</keyword>
<evidence type="ECO:0000256" key="7">
    <source>
        <dbReference type="ARBA" id="ARBA00022833"/>
    </source>
</evidence>
<evidence type="ECO:0000256" key="11">
    <source>
        <dbReference type="ARBA" id="ARBA00048988"/>
    </source>
</evidence>
<feature type="binding site" evidence="12">
    <location>
        <position position="551"/>
    </location>
    <ligand>
        <name>Zn(2+)</name>
        <dbReference type="ChEBI" id="CHEBI:29105"/>
        <label>2</label>
    </ligand>
</feature>
<feature type="binding site" evidence="12">
    <location>
        <position position="554"/>
    </location>
    <ligand>
        <name>Zn(2+)</name>
        <dbReference type="ChEBI" id="CHEBI:29105"/>
        <label>2</label>
    </ligand>
</feature>
<keyword evidence="8 12" id="KW-0067">ATP-binding</keyword>
<evidence type="ECO:0000256" key="10">
    <source>
        <dbReference type="ARBA" id="ARBA00023235"/>
    </source>
</evidence>
<dbReference type="GO" id="GO:0006310">
    <property type="term" value="P:DNA recombination"/>
    <property type="evidence" value="ECO:0007669"/>
    <property type="project" value="InterPro"/>
</dbReference>
<feature type="binding site" evidence="12">
    <location>
        <position position="545"/>
    </location>
    <ligand>
        <name>Zn(2+)</name>
        <dbReference type="ChEBI" id="CHEBI:29105"/>
        <label>1</label>
    </ligand>
</feature>
<feature type="binding site" evidence="12">
    <location>
        <position position="572"/>
    </location>
    <ligand>
        <name>Zn(2+)</name>
        <dbReference type="ChEBI" id="CHEBI:29105"/>
        <label>2</label>
    </ligand>
</feature>
<feature type="domain" description="Helicase ATP-binding" evidence="13">
    <location>
        <begin position="311"/>
        <end position="478"/>
    </location>
</feature>
<evidence type="ECO:0000256" key="6">
    <source>
        <dbReference type="ARBA" id="ARBA00022806"/>
    </source>
</evidence>
<evidence type="ECO:0000259" key="13">
    <source>
        <dbReference type="PROSITE" id="PS51192"/>
    </source>
</evidence>
<dbReference type="Proteomes" id="UP000004095">
    <property type="component" value="Unassembled WGS sequence"/>
</dbReference>
<keyword evidence="16" id="KW-1185">Reference proteome</keyword>
<dbReference type="GO" id="GO:0016887">
    <property type="term" value="F:ATP hydrolysis activity"/>
    <property type="evidence" value="ECO:0007669"/>
    <property type="project" value="RHEA"/>
</dbReference>
<keyword evidence="2 12" id="KW-0235">DNA replication</keyword>
<dbReference type="SMART" id="SM00487">
    <property type="entry name" value="DEXDc"/>
    <property type="match status" value="1"/>
</dbReference>
<comment type="subunit">
    <text evidence="12">Component of the replication restart primosome.</text>
</comment>
<dbReference type="FunFam" id="3.40.1440.60:FF:000001">
    <property type="entry name" value="Primosomal protein N"/>
    <property type="match status" value="1"/>
</dbReference>
<dbReference type="EC" id="5.6.2.4" evidence="12"/>
<dbReference type="InterPro" id="IPR042115">
    <property type="entry name" value="PriA_3primeBD_sf"/>
</dbReference>
<dbReference type="InterPro" id="IPR011545">
    <property type="entry name" value="DEAD/DEAH_box_helicase_dom"/>
</dbReference>
<dbReference type="PROSITE" id="PS51192">
    <property type="entry name" value="HELICASE_ATP_BIND_1"/>
    <property type="match status" value="1"/>
</dbReference>
<dbReference type="GO" id="GO:0006269">
    <property type="term" value="P:DNA replication, synthesis of primer"/>
    <property type="evidence" value="ECO:0007669"/>
    <property type="project" value="UniProtKB-KW"/>
</dbReference>
<gene>
    <name evidence="12" type="primary">priA</name>
    <name evidence="15" type="ORF">M23134_05439</name>
</gene>
<dbReference type="RefSeq" id="WP_002695692.1">
    <property type="nucleotide sequence ID" value="NZ_AAWS01000008.1"/>
</dbReference>
<evidence type="ECO:0000313" key="15">
    <source>
        <dbReference type="EMBL" id="EAY30106.1"/>
    </source>
</evidence>
<dbReference type="InterPro" id="IPR014001">
    <property type="entry name" value="Helicase_ATP-bd"/>
</dbReference>
<sequence>MQTELNTTGSTEVITYFVDVILPVPIPKLFTYRVPLAMNDLIQVGARVIVQFGSKKVLTAVVAHIHKNPPTNYKAKYLLELLDEVPMVTPQQIEMFQWMAGYYMCYIGEVLNVALPSGLKISSQSKIQLNPNVDLVHADLSHNEQRLIEALQEAQSLSYTEASEVLGVRNIYQLIKSLVAKEIVLVFEEIRERYQPKKLKKIRLCKEYIEKQTLDTLSKSLEKKPKQQDVLLNYLRHVPVYKDWMLNEGGLAKSAFTKNETLSNSALKTLTKNGIFEEFEIIVSRFDEYIPDPNVKIELSERQQEVSGEIMLNFEEKDVVLLHGVTGSGKTEIYIDLIQKVFESGSQVLFLLPEIALTTQIVSRLKRIFGNQMGVYHSKFSDNERVEVWQGVVSGRFNFVVGVRSAVFLPFDNLGLIIVDEEHESSYKQYDPAPRYHARDMTLVIARQQHCKVLLGSATPSTESFYNAKMGRYGLVQLKERYGSARLPDIQLVDLTAERKKMKKRSIRFSSTLVQAIKERLHVQEQVILFQNRRGYSPYMSCRACAHIPKCENCAVSLTYHMYSNELRCHYCGHIEAPPRKCPACGSMEIATVGYGTEKIEDELKVMFTQARVQRMDLDTTRAKNSYQQIIQDFENQQIEILVGTQMLSKGLDFDNVSLVGIFDADRIINFPDFRSHERAFQIMTQVSGRAGRKDKPGLVLIQTADTQQDVLHKIIAGDYEGMYRKEIEDRQYFKYPPFTRLIKLTTKHIDKGASARAAQMLADKLTTKLGRDRVLGPEAPLVEKIRNKYLKTILIKLEREKIDLKAVKHFIQEQREEVLLSKEFKKLQIVIDVDPI</sequence>
<comment type="similarity">
    <text evidence="12">Belongs to the helicase family. PriA subfamily.</text>
</comment>
<dbReference type="Pfam" id="PF17764">
    <property type="entry name" value="PriA_3primeBD"/>
    <property type="match status" value="1"/>
</dbReference>
<dbReference type="Pfam" id="PF00271">
    <property type="entry name" value="Helicase_C"/>
    <property type="match status" value="1"/>
</dbReference>
<evidence type="ECO:0000256" key="4">
    <source>
        <dbReference type="ARBA" id="ARBA00022741"/>
    </source>
</evidence>
<dbReference type="GO" id="GO:1990077">
    <property type="term" value="C:primosome complex"/>
    <property type="evidence" value="ECO:0007669"/>
    <property type="project" value="UniProtKB-UniRule"/>
</dbReference>
<evidence type="ECO:0000259" key="14">
    <source>
        <dbReference type="PROSITE" id="PS51194"/>
    </source>
</evidence>
<evidence type="ECO:0000256" key="8">
    <source>
        <dbReference type="ARBA" id="ARBA00022840"/>
    </source>
</evidence>
<dbReference type="InterPro" id="IPR040498">
    <property type="entry name" value="PriA_CRR"/>
</dbReference>
<accession>A1ZHU9</accession>
<dbReference type="PROSITE" id="PS51194">
    <property type="entry name" value="HELICASE_CTER"/>
    <property type="match status" value="1"/>
</dbReference>
<dbReference type="GO" id="GO:0006302">
    <property type="term" value="P:double-strand break repair"/>
    <property type="evidence" value="ECO:0007669"/>
    <property type="project" value="InterPro"/>
</dbReference>
<keyword evidence="5 12" id="KW-0378">Hydrolase</keyword>
<evidence type="ECO:0000313" key="16">
    <source>
        <dbReference type="Proteomes" id="UP000004095"/>
    </source>
</evidence>
<dbReference type="Pfam" id="PF18319">
    <property type="entry name" value="Zn_ribbon_PriA"/>
    <property type="match status" value="1"/>
</dbReference>
<keyword evidence="10 12" id="KW-0413">Isomerase</keyword>
<evidence type="ECO:0000256" key="3">
    <source>
        <dbReference type="ARBA" id="ARBA00022723"/>
    </source>
</evidence>
<dbReference type="InterPro" id="IPR041236">
    <property type="entry name" value="PriA_C"/>
</dbReference>
<feature type="binding site" evidence="12">
    <location>
        <position position="542"/>
    </location>
    <ligand>
        <name>Zn(2+)</name>
        <dbReference type="ChEBI" id="CHEBI:29105"/>
        <label>1</label>
    </ligand>
</feature>
<feature type="binding site" evidence="12">
    <location>
        <position position="585"/>
    </location>
    <ligand>
        <name>Zn(2+)</name>
        <dbReference type="ChEBI" id="CHEBI:29105"/>
        <label>1</label>
    </ligand>
</feature>
<name>A1ZHU9_MICM2</name>
<proteinExistence type="inferred from homology"/>
<dbReference type="NCBIfam" id="TIGR00595">
    <property type="entry name" value="priA"/>
    <property type="match status" value="1"/>
</dbReference>
<dbReference type="Pfam" id="PF00270">
    <property type="entry name" value="DEAD"/>
    <property type="match status" value="1"/>
</dbReference>
<dbReference type="Gene3D" id="3.40.50.300">
    <property type="entry name" value="P-loop containing nucleotide triphosphate hydrolases"/>
    <property type="match status" value="2"/>
</dbReference>
<comment type="catalytic activity">
    <reaction evidence="11 12">
        <text>ATP + H2O = ADP + phosphate + H(+)</text>
        <dbReference type="Rhea" id="RHEA:13065"/>
        <dbReference type="ChEBI" id="CHEBI:15377"/>
        <dbReference type="ChEBI" id="CHEBI:15378"/>
        <dbReference type="ChEBI" id="CHEBI:30616"/>
        <dbReference type="ChEBI" id="CHEBI:43474"/>
        <dbReference type="ChEBI" id="CHEBI:456216"/>
        <dbReference type="EC" id="5.6.2.4"/>
    </reaction>
</comment>
<keyword evidence="6 12" id="KW-0347">Helicase</keyword>
<keyword evidence="3 12" id="KW-0479">Metal-binding</keyword>
<dbReference type="PANTHER" id="PTHR30580:SF0">
    <property type="entry name" value="PRIMOSOMAL PROTEIN N"/>
    <property type="match status" value="1"/>
</dbReference>
<keyword evidence="1 12" id="KW-0639">Primosome</keyword>
<dbReference type="InterPro" id="IPR041222">
    <property type="entry name" value="PriA_3primeBD"/>
</dbReference>
<dbReference type="SUPFAM" id="SSF52540">
    <property type="entry name" value="P-loop containing nucleoside triphosphate hydrolases"/>
    <property type="match status" value="1"/>
</dbReference>
<feature type="domain" description="Helicase C-terminal" evidence="14">
    <location>
        <begin position="577"/>
        <end position="742"/>
    </location>
</feature>
<evidence type="ECO:0000256" key="1">
    <source>
        <dbReference type="ARBA" id="ARBA00022515"/>
    </source>
</evidence>
<dbReference type="GO" id="GO:0005524">
    <property type="term" value="F:ATP binding"/>
    <property type="evidence" value="ECO:0007669"/>
    <property type="project" value="UniProtKB-UniRule"/>
</dbReference>
<comment type="caution">
    <text evidence="15">The sequence shown here is derived from an EMBL/GenBank/DDBJ whole genome shotgun (WGS) entry which is preliminary data.</text>
</comment>
<reference evidence="15 16" key="1">
    <citation type="submission" date="2007-01" db="EMBL/GenBank/DDBJ databases">
        <authorList>
            <person name="Haygood M."/>
            <person name="Podell S."/>
            <person name="Anderson C."/>
            <person name="Hopkinson B."/>
            <person name="Roe K."/>
            <person name="Barbeau K."/>
            <person name="Gaasterland T."/>
            <person name="Ferriera S."/>
            <person name="Johnson J."/>
            <person name="Kravitz S."/>
            <person name="Beeson K."/>
            <person name="Sutton G."/>
            <person name="Rogers Y.-H."/>
            <person name="Friedman R."/>
            <person name="Frazier M."/>
            <person name="Venter J.C."/>
        </authorList>
    </citation>
    <scope>NUCLEOTIDE SEQUENCE [LARGE SCALE GENOMIC DNA]</scope>
    <source>
        <strain evidence="15 16">ATCC 23134</strain>
    </source>
</reference>
<evidence type="ECO:0000256" key="9">
    <source>
        <dbReference type="ARBA" id="ARBA00023125"/>
    </source>
</evidence>
<feature type="binding site" evidence="12">
    <location>
        <position position="582"/>
    </location>
    <ligand>
        <name>Zn(2+)</name>
        <dbReference type="ChEBI" id="CHEBI:29105"/>
        <label>1</label>
    </ligand>
</feature>
<organism evidence="15 16">
    <name type="scientific">Microscilla marina ATCC 23134</name>
    <dbReference type="NCBI Taxonomy" id="313606"/>
    <lineage>
        <taxon>Bacteria</taxon>
        <taxon>Pseudomonadati</taxon>
        <taxon>Bacteroidota</taxon>
        <taxon>Cytophagia</taxon>
        <taxon>Cytophagales</taxon>
        <taxon>Microscillaceae</taxon>
        <taxon>Microscilla</taxon>
    </lineage>
</organism>
<comment type="cofactor">
    <cofactor evidence="12">
        <name>Zn(2+)</name>
        <dbReference type="ChEBI" id="CHEBI:29105"/>
    </cofactor>
    <text evidence="12">Binds 2 zinc ions per subunit.</text>
</comment>
<dbReference type="InterPro" id="IPR005259">
    <property type="entry name" value="PriA"/>
</dbReference>
<dbReference type="InterPro" id="IPR027417">
    <property type="entry name" value="P-loop_NTPase"/>
</dbReference>
<dbReference type="GO" id="GO:0008270">
    <property type="term" value="F:zinc ion binding"/>
    <property type="evidence" value="ECO:0007669"/>
    <property type="project" value="UniProtKB-UniRule"/>
</dbReference>
<dbReference type="PANTHER" id="PTHR30580">
    <property type="entry name" value="PRIMOSOMAL PROTEIN N"/>
    <property type="match status" value="1"/>
</dbReference>
<dbReference type="Pfam" id="PF18074">
    <property type="entry name" value="PriA_C"/>
    <property type="match status" value="1"/>
</dbReference>